<feature type="transmembrane region" description="Helical" evidence="2">
    <location>
        <begin position="104"/>
        <end position="125"/>
    </location>
</feature>
<feature type="transmembrane region" description="Helical" evidence="2">
    <location>
        <begin position="137"/>
        <end position="160"/>
    </location>
</feature>
<sequence length="456" mass="51288">MASSIPLLRVFLFFLLSKRVFANDDLNVYGGVGPNVICVFPMSGPYNLLQRLLFYTLLAFAIIARRQQWMVIGALASAMSYSGAAAIHGLLLVSPARRAIDLDIYGIFALTSSGAMITAPLLNWSSTLMYAEKRKRWIVMLWGILLVLGAIFTAACIHVNGAGYITPECFPRSQASSSNGSLFPSPTEDCVYTCPPEKRLFRPKTDVVAWPNHINRPRDITSVFLPATVTYIFIWAIMEVLLRTVLRNRNIPLYFSSASSARQIVGLRRIGTFIQSRRNTSKSQDIAISGQPASSPSPSVSSWLPAQTKPQEPPSRFGRLFKSFHFYIMLAHLAAFITNVVMCEYRMKDFPSNEQPKEIGQWISWVSVALVVFAQSLNHYLKIRWGADERKRMPPQDEEKALTLDRWRLGISPAARMTGEREGPLVRNDPSKRPGVHPEMKIFRSETTSSMRRNSF</sequence>
<evidence type="ECO:0000313" key="4">
    <source>
        <dbReference type="EMBL" id="PGH08707.1"/>
    </source>
</evidence>
<name>A0A2B7XJA3_9EURO</name>
<keyword evidence="5" id="KW-1185">Reference proteome</keyword>
<keyword evidence="3" id="KW-0732">Signal</keyword>
<dbReference type="EMBL" id="PDNB01000099">
    <property type="protein sequence ID" value="PGH08707.1"/>
    <property type="molecule type" value="Genomic_DNA"/>
</dbReference>
<feature type="transmembrane region" description="Helical" evidence="2">
    <location>
        <begin position="71"/>
        <end position="92"/>
    </location>
</feature>
<evidence type="ECO:0000256" key="3">
    <source>
        <dbReference type="SAM" id="SignalP"/>
    </source>
</evidence>
<reference evidence="4 5" key="1">
    <citation type="submission" date="2017-10" db="EMBL/GenBank/DDBJ databases">
        <title>Comparative genomics in systemic dimorphic fungi from Ajellomycetaceae.</title>
        <authorList>
            <person name="Munoz J.F."/>
            <person name="Mcewen J.G."/>
            <person name="Clay O.K."/>
            <person name="Cuomo C.A."/>
        </authorList>
    </citation>
    <scope>NUCLEOTIDE SEQUENCE [LARGE SCALE GENOMIC DNA]</scope>
    <source>
        <strain evidence="4 5">UAMH5409</strain>
    </source>
</reference>
<gene>
    <name evidence="4" type="ORF">AJ79_05898</name>
</gene>
<feature type="chain" id="PRO_5012925401" evidence="3">
    <location>
        <begin position="23"/>
        <end position="456"/>
    </location>
</feature>
<evidence type="ECO:0000313" key="5">
    <source>
        <dbReference type="Proteomes" id="UP000223968"/>
    </source>
</evidence>
<proteinExistence type="predicted"/>
<organism evidence="4 5">
    <name type="scientific">Helicocarpus griseus UAMH5409</name>
    <dbReference type="NCBI Taxonomy" id="1447875"/>
    <lineage>
        <taxon>Eukaryota</taxon>
        <taxon>Fungi</taxon>
        <taxon>Dikarya</taxon>
        <taxon>Ascomycota</taxon>
        <taxon>Pezizomycotina</taxon>
        <taxon>Eurotiomycetes</taxon>
        <taxon>Eurotiomycetidae</taxon>
        <taxon>Onygenales</taxon>
        <taxon>Ajellomycetaceae</taxon>
        <taxon>Helicocarpus</taxon>
    </lineage>
</organism>
<keyword evidence="2" id="KW-0472">Membrane</keyword>
<comment type="caution">
    <text evidence="4">The sequence shown here is derived from an EMBL/GenBank/DDBJ whole genome shotgun (WGS) entry which is preliminary data.</text>
</comment>
<feature type="compositionally biased region" description="Basic and acidic residues" evidence="1">
    <location>
        <begin position="419"/>
        <end position="444"/>
    </location>
</feature>
<feature type="region of interest" description="Disordered" evidence="1">
    <location>
        <begin position="281"/>
        <end position="314"/>
    </location>
</feature>
<feature type="transmembrane region" description="Helical" evidence="2">
    <location>
        <begin position="324"/>
        <end position="342"/>
    </location>
</feature>
<dbReference type="AlphaFoldDB" id="A0A2B7XJA3"/>
<evidence type="ECO:0000256" key="1">
    <source>
        <dbReference type="SAM" id="MobiDB-lite"/>
    </source>
</evidence>
<keyword evidence="2" id="KW-0812">Transmembrane</keyword>
<feature type="signal peptide" evidence="3">
    <location>
        <begin position="1"/>
        <end position="22"/>
    </location>
</feature>
<protein>
    <submittedName>
        <fullName evidence="4">Uncharacterized protein</fullName>
    </submittedName>
</protein>
<feature type="compositionally biased region" description="Low complexity" evidence="1">
    <location>
        <begin position="289"/>
        <end position="305"/>
    </location>
</feature>
<feature type="transmembrane region" description="Helical" evidence="2">
    <location>
        <begin position="220"/>
        <end position="242"/>
    </location>
</feature>
<dbReference type="OrthoDB" id="3021074at2759"/>
<feature type="transmembrane region" description="Helical" evidence="2">
    <location>
        <begin position="362"/>
        <end position="381"/>
    </location>
</feature>
<feature type="region of interest" description="Disordered" evidence="1">
    <location>
        <begin position="419"/>
        <end position="456"/>
    </location>
</feature>
<dbReference type="Proteomes" id="UP000223968">
    <property type="component" value="Unassembled WGS sequence"/>
</dbReference>
<accession>A0A2B7XJA3</accession>
<keyword evidence="2" id="KW-1133">Transmembrane helix</keyword>
<evidence type="ECO:0000256" key="2">
    <source>
        <dbReference type="SAM" id="Phobius"/>
    </source>
</evidence>
<feature type="compositionally biased region" description="Polar residues" evidence="1">
    <location>
        <begin position="445"/>
        <end position="456"/>
    </location>
</feature>